<dbReference type="GO" id="GO:0045493">
    <property type="term" value="P:xylan catabolic process"/>
    <property type="evidence" value="ECO:0007669"/>
    <property type="project" value="InterPro"/>
</dbReference>
<dbReference type="Gene3D" id="3.40.50.1700">
    <property type="entry name" value="Glycoside hydrolase family 3 C-terminal domain"/>
    <property type="match status" value="1"/>
</dbReference>
<dbReference type="InterPro" id="IPR026891">
    <property type="entry name" value="Fn3-like"/>
</dbReference>
<organism evidence="6 7">
    <name type="scientific">Patella caerulea</name>
    <name type="common">Rayed Mediterranean limpet</name>
    <dbReference type="NCBI Taxonomy" id="87958"/>
    <lineage>
        <taxon>Eukaryota</taxon>
        <taxon>Metazoa</taxon>
        <taxon>Spiralia</taxon>
        <taxon>Lophotrochozoa</taxon>
        <taxon>Mollusca</taxon>
        <taxon>Gastropoda</taxon>
        <taxon>Patellogastropoda</taxon>
        <taxon>Patelloidea</taxon>
        <taxon>Patellidae</taxon>
        <taxon>Patella</taxon>
    </lineage>
</organism>
<dbReference type="SUPFAM" id="SSF51445">
    <property type="entry name" value="(Trans)glycosidases"/>
    <property type="match status" value="1"/>
</dbReference>
<name>A0AAN8JBP8_PATCE</name>
<evidence type="ECO:0000313" key="7">
    <source>
        <dbReference type="Proteomes" id="UP001347796"/>
    </source>
</evidence>
<dbReference type="Gene3D" id="2.60.40.10">
    <property type="entry name" value="Immunoglobulins"/>
    <property type="match status" value="1"/>
</dbReference>
<dbReference type="InterPro" id="IPR017853">
    <property type="entry name" value="GH"/>
</dbReference>
<evidence type="ECO:0000259" key="5">
    <source>
        <dbReference type="SMART" id="SM01217"/>
    </source>
</evidence>
<keyword evidence="7" id="KW-1185">Reference proteome</keyword>
<evidence type="ECO:0000256" key="1">
    <source>
        <dbReference type="ARBA" id="ARBA00022729"/>
    </source>
</evidence>
<evidence type="ECO:0000256" key="2">
    <source>
        <dbReference type="ARBA" id="ARBA00022801"/>
    </source>
</evidence>
<dbReference type="GO" id="GO:0031222">
    <property type="term" value="P:arabinan catabolic process"/>
    <property type="evidence" value="ECO:0007669"/>
    <property type="project" value="TreeGrafter"/>
</dbReference>
<dbReference type="GO" id="GO:0009044">
    <property type="term" value="F:xylan 1,4-beta-xylosidase activity"/>
    <property type="evidence" value="ECO:0007669"/>
    <property type="project" value="InterPro"/>
</dbReference>
<gene>
    <name evidence="6" type="ORF">SNE40_019689</name>
</gene>
<dbReference type="Proteomes" id="UP001347796">
    <property type="component" value="Unassembled WGS sequence"/>
</dbReference>
<dbReference type="AlphaFoldDB" id="A0AAN8JBP8"/>
<dbReference type="InterPro" id="IPR044993">
    <property type="entry name" value="BXL"/>
</dbReference>
<dbReference type="InterPro" id="IPR002772">
    <property type="entry name" value="Glyco_hydro_3_C"/>
</dbReference>
<evidence type="ECO:0000256" key="3">
    <source>
        <dbReference type="ARBA" id="ARBA00023295"/>
    </source>
</evidence>
<dbReference type="EMBL" id="JAZGQO010000014">
    <property type="protein sequence ID" value="KAK6171514.1"/>
    <property type="molecule type" value="Genomic_DNA"/>
</dbReference>
<dbReference type="SUPFAM" id="SSF52279">
    <property type="entry name" value="Beta-D-glucan exohydrolase, C-terminal domain"/>
    <property type="match status" value="1"/>
</dbReference>
<dbReference type="InterPro" id="IPR036881">
    <property type="entry name" value="Glyco_hydro_3_C_sf"/>
</dbReference>
<keyword evidence="1 4" id="KW-0732">Signal</keyword>
<feature type="signal peptide" evidence="4">
    <location>
        <begin position="1"/>
        <end position="17"/>
    </location>
</feature>
<dbReference type="SMART" id="SM01217">
    <property type="entry name" value="Fn3_like"/>
    <property type="match status" value="1"/>
</dbReference>
<dbReference type="InterPro" id="IPR013783">
    <property type="entry name" value="Ig-like_fold"/>
</dbReference>
<dbReference type="InterPro" id="IPR001764">
    <property type="entry name" value="Glyco_hydro_3_N"/>
</dbReference>
<dbReference type="Pfam" id="PF00933">
    <property type="entry name" value="Glyco_hydro_3"/>
    <property type="match status" value="1"/>
</dbReference>
<dbReference type="InterPro" id="IPR036962">
    <property type="entry name" value="Glyco_hydro_3_N_sf"/>
</dbReference>
<reference evidence="6 7" key="1">
    <citation type="submission" date="2024-01" db="EMBL/GenBank/DDBJ databases">
        <title>The genome of the rayed Mediterranean limpet Patella caerulea (Linnaeus, 1758).</title>
        <authorList>
            <person name="Anh-Thu Weber A."/>
            <person name="Halstead-Nussloch G."/>
        </authorList>
    </citation>
    <scope>NUCLEOTIDE SEQUENCE [LARGE SCALE GENOMIC DNA]</scope>
    <source>
        <strain evidence="6">AATW-2023a</strain>
        <tissue evidence="6">Whole specimen</tissue>
    </source>
</reference>
<keyword evidence="3" id="KW-0326">Glycosidase</keyword>
<dbReference type="GO" id="GO:0046556">
    <property type="term" value="F:alpha-L-arabinofuranosidase activity"/>
    <property type="evidence" value="ECO:0007669"/>
    <property type="project" value="TreeGrafter"/>
</dbReference>
<dbReference type="PANTHER" id="PTHR42721:SF42">
    <property type="entry name" value="FIBRONECTIN TYPE III-LIKE DOMAIN-CONTAINING PROTEIN"/>
    <property type="match status" value="1"/>
</dbReference>
<evidence type="ECO:0000313" key="6">
    <source>
        <dbReference type="EMBL" id="KAK6171514.1"/>
    </source>
</evidence>
<proteinExistence type="predicted"/>
<dbReference type="PRINTS" id="PR00133">
    <property type="entry name" value="GLHYDRLASE3"/>
</dbReference>
<accession>A0AAN8JBP8</accession>
<evidence type="ECO:0000256" key="4">
    <source>
        <dbReference type="SAM" id="SignalP"/>
    </source>
</evidence>
<dbReference type="Gene3D" id="3.20.20.300">
    <property type="entry name" value="Glycoside hydrolase, family 3, N-terminal domain"/>
    <property type="match status" value="1"/>
</dbReference>
<protein>
    <recommendedName>
        <fullName evidence="5">Fibronectin type III-like domain-containing protein</fullName>
    </recommendedName>
</protein>
<dbReference type="Pfam" id="PF14310">
    <property type="entry name" value="Fn3-like"/>
    <property type="match status" value="1"/>
</dbReference>
<dbReference type="PANTHER" id="PTHR42721">
    <property type="entry name" value="SUGAR HYDROLASE-RELATED"/>
    <property type="match status" value="1"/>
</dbReference>
<feature type="chain" id="PRO_5043006314" description="Fibronectin type III-like domain-containing protein" evidence="4">
    <location>
        <begin position="18"/>
        <end position="740"/>
    </location>
</feature>
<dbReference type="Pfam" id="PF01915">
    <property type="entry name" value="Glyco_hydro_3_C"/>
    <property type="match status" value="1"/>
</dbReference>
<sequence>MAHANILLLVFFASCYGFPNLPFYNVSLTWGERVDDLVSRLTIPEMVGQMAKGTGGTDAIPRLDIKPYEWWTECLRGDVQQGGTGFAESIGLAAAFSTDVIYDVARATAIEVRAKNTVFSKQGKYGLGTGLSCFSPVINIMRDSRWGRNEETYGEDPYFSGQYAAAFVDGLQGDHPRYLLTSAGCKHFDAYAGPESDPVSRLGFNAEVSTRDLRTTFLPAFRTCVQAGSYNIMCSYYRINGVPSCANKELLTDILRNEWGFSGYVISDAGAIENIIKYHHYLNNSVDTVAACINAGCNIELGLQEKSEIVYESMGQAISEGKITETRVRELMKPVWYTRMKLGEFDPPEMNPYKQLNLSVVQSPEHRQLATQTAMKTFVLLKNLNNFLPTKTGIFNKIAIVGPAANDTSVQTGNYSPHPDPLYTTTPLKNLSRLGNTVQYNAGCVGSTHCDNYNQTGIIDAVQGVDLVIVCLGLGNDIEREAVDRPNIDLPGKQLQLLQDAVNNSPANTPVLLILFNAGPVDITWADSNPRVVAIVEAFYPSQATGDALFNVLTMNGPNSVPAGRLPYTWPMTTDQLPPMVNYSMEGRTYRYINYDPLYPYGYGLSYTRFTYSNLQFSQSILAGNDVEGSVDVYNNGQISADEVIQVYINWQNSPVPTPKLQLVDFKRQYIIAQNKIRVAFRVKGESMAVWMEDNSGWMVYPGQYGLFVGGQQPNQKKTVDSNVLSGMFTITETKFLGKY</sequence>
<keyword evidence="2" id="KW-0378">Hydrolase</keyword>
<comment type="caution">
    <text evidence="6">The sequence shown here is derived from an EMBL/GenBank/DDBJ whole genome shotgun (WGS) entry which is preliminary data.</text>
</comment>
<feature type="domain" description="Fibronectin type III-like" evidence="5">
    <location>
        <begin position="643"/>
        <end position="713"/>
    </location>
</feature>